<dbReference type="InterPro" id="IPR032693">
    <property type="entry name" value="YtkA-like_dom"/>
</dbReference>
<feature type="region of interest" description="Disordered" evidence="1">
    <location>
        <begin position="125"/>
        <end position="151"/>
    </location>
</feature>
<dbReference type="Proteomes" id="UP000092650">
    <property type="component" value="Chromosome"/>
</dbReference>
<keyword evidence="2" id="KW-0732">Signal</keyword>
<keyword evidence="5" id="KW-1185">Reference proteome</keyword>
<organism evidence="4 5">
    <name type="scientific">Planococcus plakortidis</name>
    <dbReference type="NCBI Taxonomy" id="1038856"/>
    <lineage>
        <taxon>Bacteria</taxon>
        <taxon>Bacillati</taxon>
        <taxon>Bacillota</taxon>
        <taxon>Bacilli</taxon>
        <taxon>Bacillales</taxon>
        <taxon>Caryophanaceae</taxon>
        <taxon>Planococcus</taxon>
    </lineage>
</organism>
<dbReference type="EMBL" id="CP016539">
    <property type="protein sequence ID" value="ANU18919.1"/>
    <property type="molecule type" value="Genomic_DNA"/>
</dbReference>
<evidence type="ECO:0000259" key="3">
    <source>
        <dbReference type="Pfam" id="PF13115"/>
    </source>
</evidence>
<feature type="domain" description="YtkA-like" evidence="3">
    <location>
        <begin position="31"/>
        <end position="111"/>
    </location>
</feature>
<dbReference type="OrthoDB" id="2679563at2"/>
<proteinExistence type="predicted"/>
<feature type="signal peptide" evidence="2">
    <location>
        <begin position="1"/>
        <end position="24"/>
    </location>
</feature>
<evidence type="ECO:0000256" key="1">
    <source>
        <dbReference type="SAM" id="MobiDB-lite"/>
    </source>
</evidence>
<evidence type="ECO:0000256" key="2">
    <source>
        <dbReference type="SAM" id="SignalP"/>
    </source>
</evidence>
<evidence type="ECO:0000313" key="4">
    <source>
        <dbReference type="EMBL" id="ANU18919.1"/>
    </source>
</evidence>
<accession>A0A1C7E592</accession>
<reference evidence="4" key="1">
    <citation type="submission" date="2016-10" db="EMBL/GenBank/DDBJ databases">
        <authorList>
            <person name="See-Too W.S."/>
        </authorList>
    </citation>
    <scope>NUCLEOTIDE SEQUENCE [LARGE SCALE GENOMIC DNA]</scope>
    <source>
        <strain evidence="4">DSM 23997</strain>
    </source>
</reference>
<dbReference type="PROSITE" id="PS51257">
    <property type="entry name" value="PROKAR_LIPOPROTEIN"/>
    <property type="match status" value="1"/>
</dbReference>
<dbReference type="KEGG" id="ppla:BBI15_01080"/>
<protein>
    <recommendedName>
        <fullName evidence="3">YtkA-like domain-containing protein</fullName>
    </recommendedName>
</protein>
<dbReference type="STRING" id="1038856.BBI15_01080"/>
<gene>
    <name evidence="4" type="ORF">BBI15_01080</name>
</gene>
<feature type="chain" id="PRO_5008885114" description="YtkA-like domain-containing protein" evidence="2">
    <location>
        <begin position="25"/>
        <end position="151"/>
    </location>
</feature>
<dbReference type="Pfam" id="PF13115">
    <property type="entry name" value="YtkA"/>
    <property type="match status" value="1"/>
</dbReference>
<sequence>MKKWIALMLLMLLLAACGEEGSSAGTGEMLQEVEVEFNTGETAEPGEEVLLSATVTQGAEAVEDADEVVFEVWRSGNREDSEMLEGAHTQDGIYEHAWAAEEEGLYFIQAHTTARRMHVMPKMELTVGNPDPETIVPDDSEDADAMEKMGH</sequence>
<dbReference type="RefSeq" id="WP_068868685.1">
    <property type="nucleotide sequence ID" value="NZ_CP016539.2"/>
</dbReference>
<name>A0A1C7E592_9BACL</name>
<evidence type="ECO:0000313" key="5">
    <source>
        <dbReference type="Proteomes" id="UP000092650"/>
    </source>
</evidence>
<dbReference type="AlphaFoldDB" id="A0A1C7E592"/>